<feature type="compositionally biased region" description="Polar residues" evidence="1">
    <location>
        <begin position="142"/>
        <end position="152"/>
    </location>
</feature>
<evidence type="ECO:0000256" key="1">
    <source>
        <dbReference type="SAM" id="MobiDB-lite"/>
    </source>
</evidence>
<name>A0AAE1YRW8_9LAMI</name>
<dbReference type="AlphaFoldDB" id="A0AAE1YRW8"/>
<feature type="compositionally biased region" description="Polar residues" evidence="1">
    <location>
        <begin position="21"/>
        <end position="30"/>
    </location>
</feature>
<reference evidence="2" key="1">
    <citation type="submission" date="2020-06" db="EMBL/GenBank/DDBJ databases">
        <authorList>
            <person name="Li T."/>
            <person name="Hu X."/>
            <person name="Zhang T."/>
            <person name="Song X."/>
            <person name="Zhang H."/>
            <person name="Dai N."/>
            <person name="Sheng W."/>
            <person name="Hou X."/>
            <person name="Wei L."/>
        </authorList>
    </citation>
    <scope>NUCLEOTIDE SEQUENCE</scope>
    <source>
        <strain evidence="2">3651</strain>
        <tissue evidence="2">Leaf</tissue>
    </source>
</reference>
<reference evidence="2" key="2">
    <citation type="journal article" date="2024" name="Plant">
        <title>Genomic evolution and insights into agronomic trait innovations of Sesamum species.</title>
        <authorList>
            <person name="Miao H."/>
            <person name="Wang L."/>
            <person name="Qu L."/>
            <person name="Liu H."/>
            <person name="Sun Y."/>
            <person name="Le M."/>
            <person name="Wang Q."/>
            <person name="Wei S."/>
            <person name="Zheng Y."/>
            <person name="Lin W."/>
            <person name="Duan Y."/>
            <person name="Cao H."/>
            <person name="Xiong S."/>
            <person name="Wang X."/>
            <person name="Wei L."/>
            <person name="Li C."/>
            <person name="Ma Q."/>
            <person name="Ju M."/>
            <person name="Zhao R."/>
            <person name="Li G."/>
            <person name="Mu C."/>
            <person name="Tian Q."/>
            <person name="Mei H."/>
            <person name="Zhang T."/>
            <person name="Gao T."/>
            <person name="Zhang H."/>
        </authorList>
    </citation>
    <scope>NUCLEOTIDE SEQUENCE</scope>
    <source>
        <strain evidence="2">3651</strain>
    </source>
</reference>
<dbReference type="EMBL" id="JACGWO010000002">
    <property type="protein sequence ID" value="KAK4435037.1"/>
    <property type="molecule type" value="Genomic_DNA"/>
</dbReference>
<evidence type="ECO:0000313" key="3">
    <source>
        <dbReference type="Proteomes" id="UP001293254"/>
    </source>
</evidence>
<protein>
    <submittedName>
        <fullName evidence="2">Uncharacterized protein</fullName>
    </submittedName>
</protein>
<evidence type="ECO:0000313" key="2">
    <source>
        <dbReference type="EMBL" id="KAK4435037.1"/>
    </source>
</evidence>
<comment type="caution">
    <text evidence="2">The sequence shown here is derived from an EMBL/GenBank/DDBJ whole genome shotgun (WGS) entry which is preliminary data.</text>
</comment>
<accession>A0AAE1YRW8</accession>
<proteinExistence type="predicted"/>
<keyword evidence="3" id="KW-1185">Reference proteome</keyword>
<feature type="region of interest" description="Disordered" evidence="1">
    <location>
        <begin position="16"/>
        <end position="36"/>
    </location>
</feature>
<organism evidence="2 3">
    <name type="scientific">Sesamum alatum</name>
    <dbReference type="NCBI Taxonomy" id="300844"/>
    <lineage>
        <taxon>Eukaryota</taxon>
        <taxon>Viridiplantae</taxon>
        <taxon>Streptophyta</taxon>
        <taxon>Embryophyta</taxon>
        <taxon>Tracheophyta</taxon>
        <taxon>Spermatophyta</taxon>
        <taxon>Magnoliopsida</taxon>
        <taxon>eudicotyledons</taxon>
        <taxon>Gunneridae</taxon>
        <taxon>Pentapetalae</taxon>
        <taxon>asterids</taxon>
        <taxon>lamiids</taxon>
        <taxon>Lamiales</taxon>
        <taxon>Pedaliaceae</taxon>
        <taxon>Sesamum</taxon>
    </lineage>
</organism>
<gene>
    <name evidence="2" type="ORF">Salat_0666800</name>
</gene>
<dbReference type="Proteomes" id="UP001293254">
    <property type="component" value="Unassembled WGS sequence"/>
</dbReference>
<sequence>MARSVACHGDSFAMLPKWPTRDSQNYPRSSEGQRDEVKWRNRTGEFPLADVRRLFAKPAQPLQPRAWPLQAKALYGGLAMLEAASPRSRRLEALPRAGSFAQPEACLELAPHGGLAQLKACGQASNLGALEACPVVARASSRGVTPSTSSGSALRLEGMPRDGSHGDFDLVPGVDAKFSGEHSFTLPRGIFTRVA</sequence>
<feature type="region of interest" description="Disordered" evidence="1">
    <location>
        <begin position="141"/>
        <end position="162"/>
    </location>
</feature>